<evidence type="ECO:0000259" key="3">
    <source>
        <dbReference type="PROSITE" id="PS50158"/>
    </source>
</evidence>
<feature type="region of interest" description="Disordered" evidence="2">
    <location>
        <begin position="260"/>
        <end position="284"/>
    </location>
</feature>
<dbReference type="PANTHER" id="PTHR37984">
    <property type="entry name" value="PROTEIN CBG26694"/>
    <property type="match status" value="1"/>
</dbReference>
<dbReference type="PANTHER" id="PTHR37984:SF5">
    <property type="entry name" value="PROTEIN NYNRIN-LIKE"/>
    <property type="match status" value="1"/>
</dbReference>
<organism evidence="5 6">
    <name type="scientific">Phytophthora fragariaefolia</name>
    <dbReference type="NCBI Taxonomy" id="1490495"/>
    <lineage>
        <taxon>Eukaryota</taxon>
        <taxon>Sar</taxon>
        <taxon>Stramenopiles</taxon>
        <taxon>Oomycota</taxon>
        <taxon>Peronosporomycetes</taxon>
        <taxon>Peronosporales</taxon>
        <taxon>Peronosporaceae</taxon>
        <taxon>Phytophthora</taxon>
    </lineage>
</organism>
<feature type="compositionally biased region" description="Basic and acidic residues" evidence="2">
    <location>
        <begin position="267"/>
        <end position="284"/>
    </location>
</feature>
<keyword evidence="1" id="KW-0863">Zinc-finger</keyword>
<dbReference type="Pfam" id="PF00098">
    <property type="entry name" value="zf-CCHC"/>
    <property type="match status" value="1"/>
</dbReference>
<dbReference type="InterPro" id="IPR036397">
    <property type="entry name" value="RNaseH_sf"/>
</dbReference>
<dbReference type="AlphaFoldDB" id="A0A9W7D8G3"/>
<dbReference type="InterPro" id="IPR036875">
    <property type="entry name" value="Znf_CCHC_sf"/>
</dbReference>
<dbReference type="GO" id="GO:0008270">
    <property type="term" value="F:zinc ion binding"/>
    <property type="evidence" value="ECO:0007669"/>
    <property type="project" value="UniProtKB-KW"/>
</dbReference>
<dbReference type="GO" id="GO:0015074">
    <property type="term" value="P:DNA integration"/>
    <property type="evidence" value="ECO:0007669"/>
    <property type="project" value="InterPro"/>
</dbReference>
<name>A0A9W7D8G3_9STRA</name>
<dbReference type="SMART" id="SM00343">
    <property type="entry name" value="ZnF_C2HC"/>
    <property type="match status" value="1"/>
</dbReference>
<evidence type="ECO:0000256" key="2">
    <source>
        <dbReference type="SAM" id="MobiDB-lite"/>
    </source>
</evidence>
<evidence type="ECO:0000313" key="6">
    <source>
        <dbReference type="Proteomes" id="UP001165121"/>
    </source>
</evidence>
<proteinExistence type="predicted"/>
<evidence type="ECO:0000313" key="5">
    <source>
        <dbReference type="EMBL" id="GMF62035.1"/>
    </source>
</evidence>
<dbReference type="InterPro" id="IPR001878">
    <property type="entry name" value="Znf_CCHC"/>
</dbReference>
<comment type="caution">
    <text evidence="5">The sequence shown here is derived from an EMBL/GenBank/DDBJ whole genome shotgun (WGS) entry which is preliminary data.</text>
</comment>
<dbReference type="InterPro" id="IPR050951">
    <property type="entry name" value="Retrovirus_Pol_polyprotein"/>
</dbReference>
<feature type="region of interest" description="Disordered" evidence="2">
    <location>
        <begin position="120"/>
        <end position="160"/>
    </location>
</feature>
<dbReference type="InterPro" id="IPR056924">
    <property type="entry name" value="SH3_Tf2-1"/>
</dbReference>
<keyword evidence="6" id="KW-1185">Reference proteome</keyword>
<dbReference type="Gene3D" id="3.30.420.10">
    <property type="entry name" value="Ribonuclease H-like superfamily/Ribonuclease H"/>
    <property type="match status" value="1"/>
</dbReference>
<dbReference type="SUPFAM" id="SSF57756">
    <property type="entry name" value="Retrovirus zinc finger-like domains"/>
    <property type="match status" value="1"/>
</dbReference>
<dbReference type="Proteomes" id="UP001165121">
    <property type="component" value="Unassembled WGS sequence"/>
</dbReference>
<feature type="region of interest" description="Disordered" evidence="2">
    <location>
        <begin position="1"/>
        <end position="35"/>
    </location>
</feature>
<keyword evidence="1" id="KW-0862">Zinc</keyword>
<dbReference type="InterPro" id="IPR012337">
    <property type="entry name" value="RNaseH-like_sf"/>
</dbReference>
<dbReference type="SUPFAM" id="SSF53098">
    <property type="entry name" value="Ribonuclease H-like"/>
    <property type="match status" value="1"/>
</dbReference>
<feature type="compositionally biased region" description="Polar residues" evidence="2">
    <location>
        <begin position="125"/>
        <end position="143"/>
    </location>
</feature>
<dbReference type="InterPro" id="IPR001584">
    <property type="entry name" value="Integrase_cat-core"/>
</dbReference>
<reference evidence="5" key="1">
    <citation type="submission" date="2023-04" db="EMBL/GenBank/DDBJ databases">
        <title>Phytophthora fragariaefolia NBRC 109709.</title>
        <authorList>
            <person name="Ichikawa N."/>
            <person name="Sato H."/>
            <person name="Tonouchi N."/>
        </authorList>
    </citation>
    <scope>NUCLEOTIDE SEQUENCE</scope>
    <source>
        <strain evidence="5">NBRC 109709</strain>
    </source>
</reference>
<dbReference type="Pfam" id="PF24626">
    <property type="entry name" value="SH3_Tf2-1"/>
    <property type="match status" value="1"/>
</dbReference>
<keyword evidence="1" id="KW-0479">Metal-binding</keyword>
<feature type="domain" description="CCHC-type" evidence="3">
    <location>
        <begin position="288"/>
        <end position="303"/>
    </location>
</feature>
<dbReference type="PROSITE" id="PS50158">
    <property type="entry name" value="ZF_CCHC"/>
    <property type="match status" value="1"/>
</dbReference>
<sequence length="634" mass="71537">MARYKKGHNQSSKRKHQKASDVKVSSTSTPAPPPVTAIDTSLFFSPAEAESFAKLQVDLLRQVKTAKRVLGKFRKETFWIKDESIEVQVDRQLNLASPYFTDHSPKSPSVLPLMIMTRSRAVKTESPSPQQRQGPQTAQTKAATPQDAHHEVPPAGTANVAPDAMSMQQLMIWLTQQQQMYQTQMQTQFQMQMQQANNHFEHLLASQGERRKKDPPMYEGKFGEDLELWTFAMEGYYANKRGLMEADTSDFVTMISCSLGANNTSKPPERKLSPKSGPKEDWRKSATCHNCGQVGHIKPQCKSTKESNHHVGGSFYAILEVKALAYNQENTCERCQRNKARQTKPPGLLQPLEIPGGRWVDVSMDFMIVLPSTETGKDAIMVFVDRLTKRAKFIATNTNAIAEETAALFMVNYVKDHGVPKSIISDRDSKFTSKFWQEVIKTLETTHNLSSAFRPQTDGQTERTNRRVHSSSGMSPFEADLGRVPYMPDDVARDPEFEQLHKSAQEFLLKQDAILKMAQDAMSEAQTRMKSYYDKNRLAQDFKPGDMVLLDGRNLDIRHKGFAQSKKLAPRFIGPYPVVKQIHRDSYELKLSKGLKLHSVSLCAKSLVIVTRRRNSNTGFGGLVNHAKKQRGNQ</sequence>
<gene>
    <name evidence="5" type="ORF">Pfra01_002704300</name>
</gene>
<feature type="region of interest" description="Disordered" evidence="2">
    <location>
        <begin position="452"/>
        <end position="474"/>
    </location>
</feature>
<dbReference type="PROSITE" id="PS50994">
    <property type="entry name" value="INTEGRASE"/>
    <property type="match status" value="1"/>
</dbReference>
<protein>
    <submittedName>
        <fullName evidence="5">Unnamed protein product</fullName>
    </submittedName>
</protein>
<feature type="compositionally biased region" description="Basic residues" evidence="2">
    <location>
        <begin position="1"/>
        <end position="17"/>
    </location>
</feature>
<dbReference type="GO" id="GO:0003676">
    <property type="term" value="F:nucleic acid binding"/>
    <property type="evidence" value="ECO:0007669"/>
    <property type="project" value="InterPro"/>
</dbReference>
<feature type="domain" description="Integrase catalytic" evidence="4">
    <location>
        <begin position="351"/>
        <end position="468"/>
    </location>
</feature>
<evidence type="ECO:0000256" key="1">
    <source>
        <dbReference type="PROSITE-ProRule" id="PRU00047"/>
    </source>
</evidence>
<dbReference type="EMBL" id="BSXT01006144">
    <property type="protein sequence ID" value="GMF62035.1"/>
    <property type="molecule type" value="Genomic_DNA"/>
</dbReference>
<evidence type="ECO:0000259" key="4">
    <source>
        <dbReference type="PROSITE" id="PS50994"/>
    </source>
</evidence>
<accession>A0A9W7D8G3</accession>